<keyword evidence="3" id="KW-1185">Reference proteome</keyword>
<name>A0A0J1B835_RHOIS</name>
<gene>
    <name evidence="2" type="ORF">RISK_005029</name>
</gene>
<comment type="caution">
    <text evidence="2">The sequence shown here is derived from an EMBL/GenBank/DDBJ whole genome shotgun (WGS) entry which is preliminary data.</text>
</comment>
<dbReference type="EMBL" id="LECT01000043">
    <property type="protein sequence ID" value="KLU02733.1"/>
    <property type="molecule type" value="Genomic_DNA"/>
</dbReference>
<evidence type="ECO:0000313" key="3">
    <source>
        <dbReference type="Proteomes" id="UP000036367"/>
    </source>
</evidence>
<reference evidence="2" key="1">
    <citation type="submission" date="2015-05" db="EMBL/GenBank/DDBJ databases">
        <title>Permanent draft genome of Rhodopirellula islandicus K833.</title>
        <authorList>
            <person name="Kizina J."/>
            <person name="Richter M."/>
            <person name="Glockner F.O."/>
            <person name="Harder J."/>
        </authorList>
    </citation>
    <scope>NUCLEOTIDE SEQUENCE [LARGE SCALE GENOMIC DNA]</scope>
    <source>
        <strain evidence="2">K833</strain>
    </source>
</reference>
<evidence type="ECO:0000256" key="1">
    <source>
        <dbReference type="SAM" id="MobiDB-lite"/>
    </source>
</evidence>
<proteinExistence type="predicted"/>
<accession>A0A0J1B835</accession>
<dbReference type="Proteomes" id="UP000036367">
    <property type="component" value="Unassembled WGS sequence"/>
</dbReference>
<evidence type="ECO:0000313" key="2">
    <source>
        <dbReference type="EMBL" id="KLU02733.1"/>
    </source>
</evidence>
<feature type="region of interest" description="Disordered" evidence="1">
    <location>
        <begin position="1"/>
        <end position="21"/>
    </location>
</feature>
<dbReference type="AlphaFoldDB" id="A0A0J1B835"/>
<sequence length="41" mass="4545">MIQPDNGTHHRVGTVDVPFGKGRKPDFGACDGYPPFWDTLD</sequence>
<protein>
    <submittedName>
        <fullName evidence="2">Uncharacterized protein</fullName>
    </submittedName>
</protein>
<organism evidence="2 3">
    <name type="scientific">Rhodopirellula islandica</name>
    <dbReference type="NCBI Taxonomy" id="595434"/>
    <lineage>
        <taxon>Bacteria</taxon>
        <taxon>Pseudomonadati</taxon>
        <taxon>Planctomycetota</taxon>
        <taxon>Planctomycetia</taxon>
        <taxon>Pirellulales</taxon>
        <taxon>Pirellulaceae</taxon>
        <taxon>Rhodopirellula</taxon>
    </lineage>
</organism>